<feature type="region of interest" description="Disordered" evidence="1">
    <location>
        <begin position="13"/>
        <end position="47"/>
    </location>
</feature>
<dbReference type="Proteomes" id="UP000092932">
    <property type="component" value="Chromosome"/>
</dbReference>
<evidence type="ECO:0000256" key="1">
    <source>
        <dbReference type="SAM" id="MobiDB-lite"/>
    </source>
</evidence>
<protein>
    <submittedName>
        <fullName evidence="2">Uncharacterized protein</fullName>
    </submittedName>
</protein>
<dbReference type="EMBL" id="CP016591">
    <property type="protein sequence ID" value="ANY21365.1"/>
    <property type="molecule type" value="Genomic_DNA"/>
</dbReference>
<keyword evidence="3" id="KW-1185">Reference proteome</keyword>
<accession>A0A1B2AH31</accession>
<gene>
    <name evidence="2" type="ORF">A6F68_02877</name>
</gene>
<evidence type="ECO:0000313" key="3">
    <source>
        <dbReference type="Proteomes" id="UP000092932"/>
    </source>
</evidence>
<dbReference type="AlphaFoldDB" id="A0A1B2AH31"/>
<sequence length="47" mass="5812">MLRIFNWQADLKRQQRGSRRQRDKQSRFEALYMSSHRKSRERTETAA</sequence>
<evidence type="ECO:0000313" key="2">
    <source>
        <dbReference type="EMBL" id="ANY21365.1"/>
    </source>
</evidence>
<dbReference type="RefSeq" id="WP_157096757.1">
    <property type="nucleotide sequence ID" value="NZ_CP016591.1"/>
</dbReference>
<organism evidence="2 3">
    <name type="scientific">Tsuneonella dongtanensis</name>
    <dbReference type="NCBI Taxonomy" id="692370"/>
    <lineage>
        <taxon>Bacteria</taxon>
        <taxon>Pseudomonadati</taxon>
        <taxon>Pseudomonadota</taxon>
        <taxon>Alphaproteobacteria</taxon>
        <taxon>Sphingomonadales</taxon>
        <taxon>Erythrobacteraceae</taxon>
        <taxon>Tsuneonella</taxon>
    </lineage>
</organism>
<proteinExistence type="predicted"/>
<reference evidence="2 3" key="1">
    <citation type="submission" date="2016-07" db="EMBL/GenBank/DDBJ databases">
        <title>Complete genome sequence of Altererythrobacter dongtanensis KCTC 22672, a type strain with esterase isolated from tidal flat.</title>
        <authorList>
            <person name="Cheng H."/>
            <person name="Wu Y.-H."/>
            <person name="Zhou P."/>
            <person name="Huo Y.-Y."/>
            <person name="Wang C.-S."/>
            <person name="Xu X.-W."/>
        </authorList>
    </citation>
    <scope>NUCLEOTIDE SEQUENCE [LARGE SCALE GENOMIC DNA]</scope>
    <source>
        <strain evidence="2 3">KCTC 22672</strain>
    </source>
</reference>
<name>A0A1B2AH31_9SPHN</name>
<dbReference type="KEGG" id="ado:A6F68_02877"/>